<dbReference type="PRINTS" id="PR00313">
    <property type="entry name" value="CABNDNGRPT"/>
</dbReference>
<proteinExistence type="predicted"/>
<evidence type="ECO:0000256" key="8">
    <source>
        <dbReference type="SAM" id="MobiDB-lite"/>
    </source>
</evidence>
<feature type="region of interest" description="Disordered" evidence="8">
    <location>
        <begin position="1887"/>
        <end position="1941"/>
    </location>
</feature>
<dbReference type="InterPro" id="IPR011049">
    <property type="entry name" value="Serralysin-like_metalloprot_C"/>
</dbReference>
<dbReference type="SUPFAM" id="SSF51120">
    <property type="entry name" value="beta-Roll"/>
    <property type="match status" value="11"/>
</dbReference>
<dbReference type="Proteomes" id="UP001553161">
    <property type="component" value="Unassembled WGS sequence"/>
</dbReference>
<dbReference type="RefSeq" id="WP_366192636.1">
    <property type="nucleotide sequence ID" value="NZ_JBFBVU010000008.1"/>
</dbReference>
<evidence type="ECO:0000256" key="2">
    <source>
        <dbReference type="ARBA" id="ARBA00004613"/>
    </source>
</evidence>
<organism evidence="9 10">
    <name type="scientific">Meridianimarinicoccus marinus</name>
    <dbReference type="NCBI Taxonomy" id="3231483"/>
    <lineage>
        <taxon>Bacteria</taxon>
        <taxon>Pseudomonadati</taxon>
        <taxon>Pseudomonadota</taxon>
        <taxon>Alphaproteobacteria</taxon>
        <taxon>Rhodobacterales</taxon>
        <taxon>Paracoccaceae</taxon>
        <taxon>Meridianimarinicoccus</taxon>
    </lineage>
</organism>
<evidence type="ECO:0000256" key="1">
    <source>
        <dbReference type="ARBA" id="ARBA00004370"/>
    </source>
</evidence>
<dbReference type="Gene3D" id="2.150.10.10">
    <property type="entry name" value="Serralysin-like metalloprotease, C-terminal"/>
    <property type="match status" value="9"/>
</dbReference>
<dbReference type="InterPro" id="IPR018511">
    <property type="entry name" value="Hemolysin-typ_Ca-bd_CS"/>
</dbReference>
<gene>
    <name evidence="9" type="ORF">AB0T83_08675</name>
</gene>
<evidence type="ECO:0000256" key="5">
    <source>
        <dbReference type="ARBA" id="ARBA00022737"/>
    </source>
</evidence>
<sequence>MVVKNTSLEFSTANQSLWAPGQAREFRISTGDLLIYTAPELTKPFDFDIWVAGVSGEAYMNFMVGLEAYAELLDAGHFNARYDIDVAVKYTPGIDVSKAQTATAPAQVSFDLTQWTVRSAQIDSKGFSGSPGAGLDFVLEVELGFRDIQWFAFGASGEEDDFKLIDIQERVPIIEIKPEFEIAGQLYPGIEVFARLPTGADTFGNSFGSSLVAGSGFSDTKFLELNVDVDELFLELAGKLPPPVGPIISKVGDFVFFDETFDLADYVPYIPRGKFELSATVLDIDANAGTVLTEDVALDIGGGDATPDVRVVLRSDAGTPTDFSDDVVTQTTLGNVAQVDMPRSNRLGADGTALVTVTGYYDLTDVQYSHSVGMGIDAALTIRALQAEFGGAWVSDDLAFSFGPLLDLTFPEGGFQAKLFDFYSDDFALPTGAYASAPAAGTDPASWGYSAGAFNRETDSYEVFVTNDSPTGWDPEAPNAAQRVYEYKAAIAQNVDSTITTFGHLWGNNPAQDEQAILSGFNNPPPNATDTTRIWFGNNSAQVTLFGGSNNYTVINVAPGIAPQDVLGATVSVDDGSPSFSDALLDLDPNSTTEPTYVYANTSIDLKVALLNGIANSTYVTYQYTPGNADNILKSQQTPQVQGSDNGDVMVMRNAEGKYFDGGGETRGIFGNVAVGDYFIADFKHIFPNTAISFDSTEANFDSGIIVAGSVTLRNIEAFVLRTGDQDDFLSGGLYEDWFETSGGDDFIQLAPDLAADFVAAGADDDVIYYSYDVVDTNNAALPDTVFGGTGHDIGVFKATDVYTGPQPSPESFAVPIEILVSVDDGATQDFGTAHSAVTSLFALLDTHDGGRFGDTTTFGQSGNELTRDVFTQAEADRDFLRYGKLGTTVGIDFYADVEAVDVLGSDFTDDLVLYNGGLQYFGGDGTFSGTLGTQHQDTLLADFGVYTGRAGVDTGVYLVAANRIGQTGANQILSFGETVFDGFERLVARGTDAADNFLGGRFDDGFEGGGDNDLIDGGEFDPFPGMVFDPRGFLTSGTITEERDALSGGDGNDIFFWSDDGADILQGDAGLDWLIVAAEAGSQGLEYGLYTPTAITTATPTREVFDATASADDIERAMGLLADFTVPVAGQTLTLGRGMRFGDTLGFAGDDPFLNYHGIEHVNVTGSDTASDLIFYEGGATYDAGGEGSGPGDVFAADFSAQQVGIDLTFGAENAAGVTLANGVFLRGFERGIVKAGSGNDRLKGGALEDRLFGGDGADIIQGGDGDDRIFGEAGDDLLFWDGNGSDFISGGDGLDHLVMGGRGEGLKWSLFDAGFNPLGTGNLGAGATRAELDAALDNLPLAGLMVARSHGESLLYQGIEAVNVAGAHDHDDLVLYQNGLINYGGDQVGDADLFAADLSAETADLTLFADSDQNAGDAAADGTQAFDADGNFTGFAGVRDIGNGTFVGGFERLHVRTGSGNDTVFGGALADSIDTGDGDDIVDLGTGGTQATPDRANTGLGDDVITYRGGVADVDGGSAGGDYDILNFEATTGALSFAILDQAGTRIGATLTGAATSRADLTAMFAADPTFAAGLTLGDGTNSLTYRNIEEMLIQGSDQDDFLVAPLRNGNLFGNGGDDVLVSSLGIDIMVGGDGLDTYAFRSGDGADFIARETHQGARIYFDNVARGDITFTRAGTDDLALTENGGSIPTLVIYDYFATGGRGLDFEYDFTDFTGRIDLSHLGGAAVTPAAAGTTAIGTSGDDDLSAQGSARADNLTGAAGDDFFNGSAGADLLNGGAGADSVSYNALGGASGVTVDLIFRAGSRGIADGEILVSIENLFGTDNGDTLLGDRAANIIFGAAGNDTLAGREGADLLSGDEGNDTLFGDQGRDQLFGDDGNDILNGGDDNDFLSGGDGNDTLRGDAGDDTLIGGRGTDSAFGGAGDDTYVHGGEDDPTTAAADENGLDSFNGGAGIDLADFSPFEHAIHVTQGFGAADGIRTDRDTDITGALDEEILNVINTEQFVGTAFDDRFDVKGDGLTLGGGDGDDLFILGVGSQTIHGGAGLDTLDLNFSPVNPQGVTVDLLTGTVIDQLGATDTVSGIERFLGTHQNDVFTGNEQDNIFEDGGGADRVVTGGGNDEIVAGLDGSDDTYDGGDGFDTLNYAKATGDLFIDLLFDVAEDATGAEVGIDTISGIDAVRTGSGDDEVYGHTGVNHIFGGDGNDRLLGDYGDDIITGGGGDDDLFGDLESADPQDGFDIVDYSTATQSITVALLAIGGNATGADIGTDTLTGFEAVVSGLASDNLTGDGADQTFFIAGAAGQGGFDRVDGAGGIDTADFSRFGAAVELDLAAAVEVRTRDAATLDPTLGPLRNLADLTGIEIVVLTDHADALRGTTGNDTLDGSGGDDFLTGRDGADILRGGEGRDTADYSLETGTAGVEVDLSGAAGLVAGQTGPLARDSHGKIDRLESIESAIGTDQADRLFGSTGDNVFFGGAGDDEIYGIAGTNLVSGGDGADMLFGGTETDALSGGNDDDMLFGGKGDDTLNGGAGNDQIFVDSARDVVDGGSGTDRVRFETTLGLALNLALWTSVEEVSAEAGDDTLDGAGVLTALTLFGREGNDTLTGGFANDLLFGGSGNDTITGGASTDQLFGGSGADLMDGGNESDFYVIDGFDTITDSGTRGFDKAQINNAGGTSVTLTGWSGVERVNGFTGDDTIDGSSQTTGLLLFGDDGDDTLTGGSGNDVLIGGNGNDTLSGMGGNDVLLGNAGNDSFDGGAGNDILFIGENGDVVFDGGAGFDKAVVSNAAGLTLSVGSWAGVERINGLTGNDTIDATGLATGVTIASGAGDDVVTGGSAGDVIFAGTGNDTLLGAGGADALIGAAGNDRLDGGAGGDFYLGGAGADSFAWSDGFGRDVVKDYTDGLDRLDFTAHSGVTKLADLTISQSGAHVILTLSAGGADQITLADTLASALTASDFDFV</sequence>
<keyword evidence="4" id="KW-0800">Toxin</keyword>
<keyword evidence="7" id="KW-0472">Membrane</keyword>
<dbReference type="EMBL" id="JBFBVU010000008">
    <property type="protein sequence ID" value="MEV8466849.1"/>
    <property type="molecule type" value="Genomic_DNA"/>
</dbReference>
<reference evidence="9 10" key="1">
    <citation type="submission" date="2024-07" db="EMBL/GenBank/DDBJ databases">
        <authorList>
            <person name="Kang M."/>
        </authorList>
    </citation>
    <scope>NUCLEOTIDE SEQUENCE [LARGE SCALE GENOMIC DNA]</scope>
    <source>
        <strain evidence="9 10">DFM31</strain>
    </source>
</reference>
<evidence type="ECO:0000256" key="3">
    <source>
        <dbReference type="ARBA" id="ARBA00022525"/>
    </source>
</evidence>
<keyword evidence="6" id="KW-0843">Virulence</keyword>
<keyword evidence="3" id="KW-0964">Secreted</keyword>
<evidence type="ECO:0000256" key="6">
    <source>
        <dbReference type="ARBA" id="ARBA00023026"/>
    </source>
</evidence>
<evidence type="ECO:0000313" key="10">
    <source>
        <dbReference type="Proteomes" id="UP001553161"/>
    </source>
</evidence>
<keyword evidence="5" id="KW-0677">Repeat</keyword>
<dbReference type="PROSITE" id="PS00330">
    <property type="entry name" value="HEMOLYSIN_CALCIUM"/>
    <property type="match status" value="8"/>
</dbReference>
<protein>
    <submittedName>
        <fullName evidence="9">Uncharacterized protein</fullName>
    </submittedName>
</protein>
<comment type="caution">
    <text evidence="9">The sequence shown here is derived from an EMBL/GenBank/DDBJ whole genome shotgun (WGS) entry which is preliminary data.</text>
</comment>
<name>A0ABV3L5I1_9RHOB</name>
<accession>A0ABV3L5I1</accession>
<evidence type="ECO:0000256" key="4">
    <source>
        <dbReference type="ARBA" id="ARBA00022656"/>
    </source>
</evidence>
<dbReference type="InterPro" id="IPR003995">
    <property type="entry name" value="RTX_toxin_determinant-A"/>
</dbReference>
<keyword evidence="10" id="KW-1185">Reference proteome</keyword>
<dbReference type="PRINTS" id="PR01488">
    <property type="entry name" value="RTXTOXINA"/>
</dbReference>
<dbReference type="PANTHER" id="PTHR38340:SF1">
    <property type="entry name" value="S-LAYER PROTEIN"/>
    <property type="match status" value="1"/>
</dbReference>
<dbReference type="InterPro" id="IPR050557">
    <property type="entry name" value="RTX_toxin/Mannuronan_C5-epim"/>
</dbReference>
<dbReference type="Pfam" id="PF00353">
    <property type="entry name" value="HemolysinCabind"/>
    <property type="match status" value="18"/>
</dbReference>
<evidence type="ECO:0000313" key="9">
    <source>
        <dbReference type="EMBL" id="MEV8466849.1"/>
    </source>
</evidence>
<dbReference type="InterPro" id="IPR001343">
    <property type="entry name" value="Hemolysn_Ca-bd"/>
</dbReference>
<comment type="subcellular location">
    <subcellularLocation>
        <location evidence="1">Membrane</location>
    </subcellularLocation>
    <subcellularLocation>
        <location evidence="2">Secreted</location>
    </subcellularLocation>
</comment>
<dbReference type="PANTHER" id="PTHR38340">
    <property type="entry name" value="S-LAYER PROTEIN"/>
    <property type="match status" value="1"/>
</dbReference>
<evidence type="ECO:0000256" key="7">
    <source>
        <dbReference type="ARBA" id="ARBA00023136"/>
    </source>
</evidence>